<dbReference type="EMBL" id="JAKROA010000016">
    <property type="protein sequence ID" value="KAL5103642.1"/>
    <property type="molecule type" value="Genomic_DNA"/>
</dbReference>
<evidence type="ECO:0000313" key="2">
    <source>
        <dbReference type="Proteomes" id="UP001651158"/>
    </source>
</evidence>
<accession>A0ABR4Q253</accession>
<reference evidence="1 2" key="1">
    <citation type="journal article" date="2022" name="Front. Cell. Infect. Microbiol.">
        <title>The Genomes of Two Strains of Taenia crassiceps the Animal Model for the Study of Human Cysticercosis.</title>
        <authorList>
            <person name="Bobes R.J."/>
            <person name="Estrada K."/>
            <person name="Rios-Valencia D.G."/>
            <person name="Calderon-Gallegos A."/>
            <person name="de la Torre P."/>
            <person name="Carrero J.C."/>
            <person name="Sanchez-Flores A."/>
            <person name="Laclette J.P."/>
        </authorList>
    </citation>
    <scope>NUCLEOTIDE SEQUENCE [LARGE SCALE GENOMIC DNA]</scope>
    <source>
        <strain evidence="1">WFUcys</strain>
    </source>
</reference>
<proteinExistence type="predicted"/>
<comment type="caution">
    <text evidence="1">The sequence shown here is derived from an EMBL/GenBank/DDBJ whole genome shotgun (WGS) entry which is preliminary data.</text>
</comment>
<keyword evidence="2" id="KW-1185">Reference proteome</keyword>
<protein>
    <submittedName>
        <fullName evidence="1">Uncharacterized protein</fullName>
    </submittedName>
</protein>
<gene>
    <name evidence="1" type="ORF">TcWFU_001245</name>
</gene>
<name>A0ABR4Q253_9CEST</name>
<sequence length="287" mass="31587">MECHNFISNIDSGLLCVLINRNLPNLTKSGFLLWMPGKEPPSDEADAFTEALRLIVLASGDYFILTGTVSNVVVEALQRHCEYLAEAFRSLLGGSVSSLTLSRLVASLADCRLHLSRILTYLSTCALTSNDLGNSDALAAVGASKALSLFHAECEKLHINLENTAPLPPLHPIITGQHIRMQRIDGFVANMATTEQYLEFTRLRQRARLLGQPFDIWLARAGLSIQRGVGGADVVPIFAYLVTLCLRDVIDLALANRQRFGINLYSQMTAVELQQASLGIQQMRDYL</sequence>
<dbReference type="Proteomes" id="UP001651158">
    <property type="component" value="Unassembled WGS sequence"/>
</dbReference>
<organism evidence="1 2">
    <name type="scientific">Taenia crassiceps</name>
    <dbReference type="NCBI Taxonomy" id="6207"/>
    <lineage>
        <taxon>Eukaryota</taxon>
        <taxon>Metazoa</taxon>
        <taxon>Spiralia</taxon>
        <taxon>Lophotrochozoa</taxon>
        <taxon>Platyhelminthes</taxon>
        <taxon>Cestoda</taxon>
        <taxon>Eucestoda</taxon>
        <taxon>Cyclophyllidea</taxon>
        <taxon>Taeniidae</taxon>
        <taxon>Taenia</taxon>
    </lineage>
</organism>
<evidence type="ECO:0000313" key="1">
    <source>
        <dbReference type="EMBL" id="KAL5103642.1"/>
    </source>
</evidence>